<dbReference type="UniPathway" id="UPA00126">
    <property type="reaction ID" value="UER00423"/>
</dbReference>
<evidence type="ECO:0000256" key="3">
    <source>
        <dbReference type="ARBA" id="ARBA00004666"/>
    </source>
</evidence>
<dbReference type="Gene3D" id="1.10.441.10">
    <property type="entry name" value="Phosphomannose Isomerase, domain 2"/>
    <property type="match status" value="1"/>
</dbReference>
<comment type="cofactor">
    <cofactor evidence="2">
        <name>Zn(2+)</name>
        <dbReference type="ChEBI" id="CHEBI:29105"/>
    </cofactor>
</comment>
<feature type="domain" description="Phosphomannose isomerase type I helical insertion" evidence="13">
    <location>
        <begin position="163"/>
        <end position="261"/>
    </location>
</feature>
<reference evidence="14 15" key="1">
    <citation type="submission" date="2013-11" db="EMBL/GenBank/DDBJ databases">
        <title>Opisthorchis viverrini - life in the bile duct.</title>
        <authorList>
            <person name="Young N.D."/>
            <person name="Nagarajan N."/>
            <person name="Lin S.J."/>
            <person name="Korhonen P.K."/>
            <person name="Jex A.R."/>
            <person name="Hall R.S."/>
            <person name="Safavi-Hemami H."/>
            <person name="Kaewkong W."/>
            <person name="Bertrand D."/>
            <person name="Gao S."/>
            <person name="Seet Q."/>
            <person name="Wongkham S."/>
            <person name="Teh B.T."/>
            <person name="Wongkham C."/>
            <person name="Intapan P.M."/>
            <person name="Maleewong W."/>
            <person name="Yang X."/>
            <person name="Hu M."/>
            <person name="Wang Z."/>
            <person name="Hofmann A."/>
            <person name="Sternberg P.W."/>
            <person name="Tan P."/>
            <person name="Wang J."/>
            <person name="Gasser R.B."/>
        </authorList>
    </citation>
    <scope>NUCLEOTIDE SEQUENCE [LARGE SCALE GENOMIC DNA]</scope>
</reference>
<sequence>MLSLSCAVQTYEWGKIGEESEVMQLAVSGCHTLELDPSSPFAELWMGTHPSGPSVLREEQETYLSKYISEYPKCLGSASREAFGMSLPFLFKVLSIRKALSIQAHPTKEHAQLLHRQRPDLYKDPNHKPELAIALTPFEALLAFRPSVEIAAFVQGIPELLEIVGNECLSDLIAVSNPPSDQEDIASVAVKAAYERLMLSDSDKVSALVNRLQARLSEDNPDLEIILPQDHPINLSSVFQVYLRLAQEFPGDVGCFSLFFLNYIKLEPGQAVYLEPNLPHAYLSGDCIECMACSDNVVRAGLTPKFKDVECLLGMLQYDPRSVSDLIFPGTPRLIEGPTDDTLSESPRAQIISFTPPVEDFAVDKIVIPRSVQTLELLPIASASILLFVHGSGFLQRLPCSDSASNPSEVECFSDSVSLPAKPVARVHEVIHFNRGSVVFIGANVPCCVHHSLTPKSEDDDGPLLAFRAYANVEHRRPSVRPFNTETGEFLSD</sequence>
<dbReference type="OrthoDB" id="6605218at2759"/>
<evidence type="ECO:0000259" key="12">
    <source>
        <dbReference type="Pfam" id="PF20511"/>
    </source>
</evidence>
<dbReference type="InterPro" id="IPR046458">
    <property type="entry name" value="PMI_typeI_hel"/>
</dbReference>
<dbReference type="RefSeq" id="XP_009169023.1">
    <property type="nucleotide sequence ID" value="XM_009170759.1"/>
</dbReference>
<feature type="domain" description="Phosphomannose isomerase type I catalytic" evidence="12">
    <location>
        <begin position="1"/>
        <end position="146"/>
    </location>
</feature>
<protein>
    <recommendedName>
        <fullName evidence="5">mannose-6-phosphate isomerase</fullName>
        <ecNumber evidence="5">5.3.1.8</ecNumber>
    </recommendedName>
    <alternativeName>
        <fullName evidence="9">Phosphohexomutase</fullName>
    </alternativeName>
    <alternativeName>
        <fullName evidence="10">Phosphomannose isomerase</fullName>
    </alternativeName>
</protein>
<dbReference type="AlphaFoldDB" id="A0A074ZJQ4"/>
<dbReference type="InterPro" id="IPR016305">
    <property type="entry name" value="Mannose-6-P_Isomerase"/>
</dbReference>
<dbReference type="PROSITE" id="PS00965">
    <property type="entry name" value="PMI_I_1"/>
    <property type="match status" value="1"/>
</dbReference>
<comment type="pathway">
    <text evidence="3 11">Nucleotide-sugar biosynthesis; GDP-alpha-D-mannose biosynthesis; alpha-D-mannose 1-phosphate from D-fructose 6-phosphate: step 1/2.</text>
</comment>
<dbReference type="Proteomes" id="UP000054324">
    <property type="component" value="Unassembled WGS sequence"/>
</dbReference>
<evidence type="ECO:0000256" key="8">
    <source>
        <dbReference type="ARBA" id="ARBA00023235"/>
    </source>
</evidence>
<dbReference type="InterPro" id="IPR046457">
    <property type="entry name" value="PMI_typeI_cat"/>
</dbReference>
<dbReference type="PANTHER" id="PTHR10309:SF0">
    <property type="entry name" value="MANNOSE-6-PHOSPHATE ISOMERASE"/>
    <property type="match status" value="1"/>
</dbReference>
<dbReference type="GO" id="GO:0008270">
    <property type="term" value="F:zinc ion binding"/>
    <property type="evidence" value="ECO:0007669"/>
    <property type="project" value="InterPro"/>
</dbReference>
<evidence type="ECO:0000256" key="1">
    <source>
        <dbReference type="ARBA" id="ARBA00000757"/>
    </source>
</evidence>
<dbReference type="GeneID" id="20319872"/>
<dbReference type="NCBIfam" id="TIGR00218">
    <property type="entry name" value="manA"/>
    <property type="match status" value="1"/>
</dbReference>
<evidence type="ECO:0000256" key="4">
    <source>
        <dbReference type="ARBA" id="ARBA00010772"/>
    </source>
</evidence>
<comment type="similarity">
    <text evidence="4">Belongs to the mannose-6-phosphate isomerase type 1 family.</text>
</comment>
<dbReference type="CTD" id="20319872"/>
<dbReference type="InterPro" id="IPR011051">
    <property type="entry name" value="RmlC_Cupin_sf"/>
</dbReference>
<organism evidence="14 15">
    <name type="scientific">Opisthorchis viverrini</name>
    <name type="common">Southeast Asian liver fluke</name>
    <dbReference type="NCBI Taxonomy" id="6198"/>
    <lineage>
        <taxon>Eukaryota</taxon>
        <taxon>Metazoa</taxon>
        <taxon>Spiralia</taxon>
        <taxon>Lophotrochozoa</taxon>
        <taxon>Platyhelminthes</taxon>
        <taxon>Trematoda</taxon>
        <taxon>Digenea</taxon>
        <taxon>Opisthorchiida</taxon>
        <taxon>Opisthorchiata</taxon>
        <taxon>Opisthorchiidae</taxon>
        <taxon>Opisthorchis</taxon>
    </lineage>
</organism>
<dbReference type="SUPFAM" id="SSF51182">
    <property type="entry name" value="RmlC-like cupins"/>
    <property type="match status" value="1"/>
</dbReference>
<dbReference type="EC" id="5.3.1.8" evidence="5"/>
<dbReference type="Gene3D" id="2.60.120.10">
    <property type="entry name" value="Jelly Rolls"/>
    <property type="match status" value="2"/>
</dbReference>
<evidence type="ECO:0000256" key="7">
    <source>
        <dbReference type="ARBA" id="ARBA00022833"/>
    </source>
</evidence>
<dbReference type="PANTHER" id="PTHR10309">
    <property type="entry name" value="MANNOSE-6-PHOSPHATE ISOMERASE"/>
    <property type="match status" value="1"/>
</dbReference>
<dbReference type="Pfam" id="PF20511">
    <property type="entry name" value="PMI_typeI_cat"/>
    <property type="match status" value="1"/>
</dbReference>
<dbReference type="EMBL" id="KL596728">
    <property type="protein sequence ID" value="KER27221.1"/>
    <property type="molecule type" value="Genomic_DNA"/>
</dbReference>
<gene>
    <name evidence="14" type="ORF">T265_05690</name>
</gene>
<evidence type="ECO:0000256" key="5">
    <source>
        <dbReference type="ARBA" id="ARBA00011956"/>
    </source>
</evidence>
<dbReference type="InterPro" id="IPR014710">
    <property type="entry name" value="RmlC-like_jellyroll"/>
</dbReference>
<dbReference type="STRING" id="6198.A0A074ZJQ4"/>
<comment type="catalytic activity">
    <reaction evidence="1">
        <text>D-mannose 6-phosphate = D-fructose 6-phosphate</text>
        <dbReference type="Rhea" id="RHEA:12356"/>
        <dbReference type="ChEBI" id="CHEBI:58735"/>
        <dbReference type="ChEBI" id="CHEBI:61527"/>
        <dbReference type="EC" id="5.3.1.8"/>
    </reaction>
</comment>
<evidence type="ECO:0000313" key="15">
    <source>
        <dbReference type="Proteomes" id="UP000054324"/>
    </source>
</evidence>
<evidence type="ECO:0000256" key="9">
    <source>
        <dbReference type="ARBA" id="ARBA00029741"/>
    </source>
</evidence>
<keyword evidence="6" id="KW-0479">Metal-binding</keyword>
<dbReference type="Pfam" id="PF20512">
    <property type="entry name" value="PMI_typeI_hel"/>
    <property type="match status" value="1"/>
</dbReference>
<dbReference type="GO" id="GO:0005829">
    <property type="term" value="C:cytosol"/>
    <property type="evidence" value="ECO:0007669"/>
    <property type="project" value="TreeGrafter"/>
</dbReference>
<keyword evidence="8" id="KW-0413">Isomerase</keyword>
<dbReference type="KEGG" id="ovi:T265_05690"/>
<proteinExistence type="inferred from homology"/>
<dbReference type="PROSITE" id="PS00966">
    <property type="entry name" value="PMI_I_2"/>
    <property type="match status" value="1"/>
</dbReference>
<name>A0A074ZJQ4_OPIVI</name>
<dbReference type="CDD" id="cd07011">
    <property type="entry name" value="cupin_PMI_type_I_N"/>
    <property type="match status" value="1"/>
</dbReference>
<keyword evidence="15" id="KW-1185">Reference proteome</keyword>
<dbReference type="InterPro" id="IPR018050">
    <property type="entry name" value="Pmannose_isomerase-type1_CS"/>
</dbReference>
<evidence type="ECO:0000256" key="2">
    <source>
        <dbReference type="ARBA" id="ARBA00001947"/>
    </source>
</evidence>
<evidence type="ECO:0000256" key="6">
    <source>
        <dbReference type="ARBA" id="ARBA00022723"/>
    </source>
</evidence>
<accession>A0A074ZJQ4</accession>
<dbReference type="PRINTS" id="PR00714">
    <property type="entry name" value="MAN6PISMRASE"/>
</dbReference>
<evidence type="ECO:0000259" key="13">
    <source>
        <dbReference type="Pfam" id="PF20512"/>
    </source>
</evidence>
<dbReference type="GO" id="GO:0005975">
    <property type="term" value="P:carbohydrate metabolic process"/>
    <property type="evidence" value="ECO:0007669"/>
    <property type="project" value="InterPro"/>
</dbReference>
<evidence type="ECO:0000256" key="11">
    <source>
        <dbReference type="RuleBase" id="RU004248"/>
    </source>
</evidence>
<dbReference type="GO" id="GO:0009298">
    <property type="term" value="P:GDP-mannose biosynthetic process"/>
    <property type="evidence" value="ECO:0007669"/>
    <property type="project" value="UniProtKB-UniPathway"/>
</dbReference>
<evidence type="ECO:0000256" key="10">
    <source>
        <dbReference type="ARBA" id="ARBA00030762"/>
    </source>
</evidence>
<dbReference type="GO" id="GO:0004476">
    <property type="term" value="F:mannose-6-phosphate isomerase activity"/>
    <property type="evidence" value="ECO:0007669"/>
    <property type="project" value="UniProtKB-EC"/>
</dbReference>
<dbReference type="InterPro" id="IPR001250">
    <property type="entry name" value="Man6P_Isoase-1"/>
</dbReference>
<evidence type="ECO:0000313" key="14">
    <source>
        <dbReference type="EMBL" id="KER27221.1"/>
    </source>
</evidence>
<keyword evidence="7" id="KW-0862">Zinc</keyword>